<protein>
    <submittedName>
        <fullName evidence="2">AAA domain-containing protein</fullName>
    </submittedName>
</protein>
<proteinExistence type="predicted"/>
<dbReference type="SUPFAM" id="SSF52540">
    <property type="entry name" value="P-loop containing nucleoside triphosphate hydrolases"/>
    <property type="match status" value="1"/>
</dbReference>
<evidence type="ECO:0000313" key="3">
    <source>
        <dbReference type="Proteomes" id="UP000184038"/>
    </source>
</evidence>
<dbReference type="STRING" id="1120996.SAMN02746066_04353"/>
<keyword evidence="3" id="KW-1185">Reference proteome</keyword>
<reference evidence="2 3" key="1">
    <citation type="submission" date="2016-11" db="EMBL/GenBank/DDBJ databases">
        <authorList>
            <person name="Jaros S."/>
            <person name="Januszkiewicz K."/>
            <person name="Wedrychowicz H."/>
        </authorList>
    </citation>
    <scope>NUCLEOTIDE SEQUENCE [LARGE SCALE GENOMIC DNA]</scope>
    <source>
        <strain evidence="2 3">DSM 15930</strain>
    </source>
</reference>
<accession>A0A1M7NAY8</accession>
<dbReference type="InterPro" id="IPR008868">
    <property type="entry name" value="TniB"/>
</dbReference>
<name>A0A1M7NAY8_9FIRM</name>
<gene>
    <name evidence="2" type="ORF">SAMN02746066_04353</name>
</gene>
<organism evidence="2 3">
    <name type="scientific">Anaerosporobacter mobilis DSM 15930</name>
    <dbReference type="NCBI Taxonomy" id="1120996"/>
    <lineage>
        <taxon>Bacteria</taxon>
        <taxon>Bacillati</taxon>
        <taxon>Bacillota</taxon>
        <taxon>Clostridia</taxon>
        <taxon>Lachnospirales</taxon>
        <taxon>Lachnospiraceae</taxon>
        <taxon>Anaerosporobacter</taxon>
    </lineage>
</organism>
<dbReference type="OrthoDB" id="5593847at2"/>
<dbReference type="Pfam" id="PF05621">
    <property type="entry name" value="TniB"/>
    <property type="match status" value="1"/>
</dbReference>
<dbReference type="Proteomes" id="UP000184038">
    <property type="component" value="Unassembled WGS sequence"/>
</dbReference>
<feature type="domain" description="AAA+ ATPase" evidence="1">
    <location>
        <begin position="102"/>
        <end position="265"/>
    </location>
</feature>
<sequence>MENDILSQVPKMISESELKDALTFLPVYDENIRNADSSVRLLALSDIYKIYIPSDMSIEIYGKLYLTMIRSLQKKQTTDAITQLNANYKAINGAPFVGIIGGGDSFTIIGESGIGKSSAIMRAIGFAGGSNVIHTEIPHTRIIPFLLCQCPHDCSVKGMLIEILRQTDTIIGSNYYEQAVRARATTDMLIGSVSQVAVNHIGLLIIDEIQNLAEHKGGHKMMAMLTQLINNSGIAICMVGTNQSKVLFESDFRLARRSLGLTYERQLYGKYFYDFCTTLFQYQYLKNYTPITDGVIRWLYEHSAGIISLVVSIFHDAQELAILRQSNERLDIGLLNEAYKNRMQMIERYIVPNDKNKRSTNKIAVKDTVLLNRSVGYADNGVNVNEIVMNARRKALNVVNELKEAGYIIEVHI</sequence>
<dbReference type="InterPro" id="IPR027417">
    <property type="entry name" value="P-loop_NTPase"/>
</dbReference>
<dbReference type="RefSeq" id="WP_073291372.1">
    <property type="nucleotide sequence ID" value="NZ_FRCP01000026.1"/>
</dbReference>
<dbReference type="SMART" id="SM00382">
    <property type="entry name" value="AAA"/>
    <property type="match status" value="1"/>
</dbReference>
<dbReference type="EMBL" id="FRCP01000026">
    <property type="protein sequence ID" value="SHN00768.1"/>
    <property type="molecule type" value="Genomic_DNA"/>
</dbReference>
<dbReference type="AlphaFoldDB" id="A0A1M7NAY8"/>
<dbReference type="InterPro" id="IPR003593">
    <property type="entry name" value="AAA+_ATPase"/>
</dbReference>
<evidence type="ECO:0000313" key="2">
    <source>
        <dbReference type="EMBL" id="SHN00768.1"/>
    </source>
</evidence>
<dbReference type="Gene3D" id="3.40.50.300">
    <property type="entry name" value="P-loop containing nucleotide triphosphate hydrolases"/>
    <property type="match status" value="1"/>
</dbReference>
<evidence type="ECO:0000259" key="1">
    <source>
        <dbReference type="SMART" id="SM00382"/>
    </source>
</evidence>